<name>A0A1Y5N9H8_9BACT</name>
<sequence length="69" mass="8256">MNQRLLNQKEATEFLGYSKNSNILALMRMPKNKNKYEFVPRYIEMNGVIRYPLDWLEADLAKFKTTKLK</sequence>
<proteinExistence type="predicted"/>
<accession>A0A1Y5N9H8</accession>
<dbReference type="RefSeq" id="WP_087582262.1">
    <property type="nucleotide sequence ID" value="NZ_NDYQ01000020.1"/>
</dbReference>
<reference evidence="1 2" key="1">
    <citation type="submission" date="2017-04" db="EMBL/GenBank/DDBJ databases">
        <title>Complete genome of Campylobacter concisus ATCC 33237T and draft genomes for an additional eight well characterized C. concisus strains.</title>
        <authorList>
            <person name="Cornelius A.J."/>
            <person name="Miller W.G."/>
            <person name="Lastovica A.J."/>
            <person name="On S.L."/>
            <person name="French N.P."/>
            <person name="Vandenberg O."/>
            <person name="Biggs P.J."/>
        </authorList>
    </citation>
    <scope>NUCLEOTIDE SEQUENCE [LARGE SCALE GENOMIC DNA]</scope>
    <source>
        <strain evidence="1 2">Lasto127.99</strain>
    </source>
</reference>
<evidence type="ECO:0008006" key="3">
    <source>
        <dbReference type="Google" id="ProtNLM"/>
    </source>
</evidence>
<gene>
    <name evidence="1" type="ORF">B9N60_10030</name>
</gene>
<protein>
    <recommendedName>
        <fullName evidence="3">DNA-binding protein</fullName>
    </recommendedName>
</protein>
<dbReference type="AlphaFoldDB" id="A0A1Y5N9H8"/>
<evidence type="ECO:0000313" key="2">
    <source>
        <dbReference type="Proteomes" id="UP000195893"/>
    </source>
</evidence>
<dbReference type="Proteomes" id="UP000195893">
    <property type="component" value="Unassembled WGS sequence"/>
</dbReference>
<organism evidence="1 2">
    <name type="scientific">Campylobacter concisus</name>
    <dbReference type="NCBI Taxonomy" id="199"/>
    <lineage>
        <taxon>Bacteria</taxon>
        <taxon>Pseudomonadati</taxon>
        <taxon>Campylobacterota</taxon>
        <taxon>Epsilonproteobacteria</taxon>
        <taxon>Campylobacterales</taxon>
        <taxon>Campylobacteraceae</taxon>
        <taxon>Campylobacter</taxon>
    </lineage>
</organism>
<dbReference type="EMBL" id="NDYQ01000020">
    <property type="protein sequence ID" value="OUT16134.1"/>
    <property type="molecule type" value="Genomic_DNA"/>
</dbReference>
<evidence type="ECO:0000313" key="1">
    <source>
        <dbReference type="EMBL" id="OUT16134.1"/>
    </source>
</evidence>
<comment type="caution">
    <text evidence="1">The sequence shown here is derived from an EMBL/GenBank/DDBJ whole genome shotgun (WGS) entry which is preliminary data.</text>
</comment>